<dbReference type="GO" id="GO:0016567">
    <property type="term" value="P:protein ubiquitination"/>
    <property type="evidence" value="ECO:0007669"/>
    <property type="project" value="TreeGrafter"/>
</dbReference>
<dbReference type="PANTHER" id="PTHR12183">
    <property type="entry name" value="MITOCHONDRIAL UBIQUITIN LIGASE ACTIVATOR OF NFKB 1"/>
    <property type="match status" value="1"/>
</dbReference>
<dbReference type="InterPro" id="IPR043145">
    <property type="entry name" value="Znf_ZZ_sf"/>
</dbReference>
<organism evidence="5 6">
    <name type="scientific">Paramuricea clavata</name>
    <name type="common">Red gorgonian</name>
    <name type="synonym">Violescent sea-whip</name>
    <dbReference type="NCBI Taxonomy" id="317549"/>
    <lineage>
        <taxon>Eukaryota</taxon>
        <taxon>Metazoa</taxon>
        <taxon>Cnidaria</taxon>
        <taxon>Anthozoa</taxon>
        <taxon>Octocorallia</taxon>
        <taxon>Malacalcyonacea</taxon>
        <taxon>Plexauridae</taxon>
        <taxon>Paramuricea</taxon>
    </lineage>
</organism>
<evidence type="ECO:0000256" key="4">
    <source>
        <dbReference type="SAM" id="MobiDB-lite"/>
    </source>
</evidence>
<sequence>MAATHRLHPVHTGRTESDAVAVASEKPCSSCLEPLSQLEKPAFHCNQCDYTVCGACDKPKSHPVHRDHGVLYITPIAPWNCDVCKRKSENIQEIQHYHCEQCGFRICKKCYTGVTSPLHVHRLYRTDVSYVYHQSKGEWTCDVCSNNNGPGHFFPAHCSSCQFDLCDNCIKPYRSTFHPGHIMYKADSNLAYPRFNGRWGCDRCSRSFIPQMNNVPYHCSQCEFDLCDSCMKTAGDVSNEVGSEPRPTSQGTRSGFQLAKSGKPITNSSEGGSDSREGRPGPPDGSTAKCVKCGERPKDATIVHGGTGHVCCCTTCAEQLQQNRSGCPICGVTIERVIKQLTV</sequence>
<proteinExistence type="predicted"/>
<protein>
    <submittedName>
        <fullName evidence="5">Mdm4-like isoform X2</fullName>
    </submittedName>
</protein>
<accession>A0A7D9KYF1</accession>
<name>A0A7D9KYF1_PARCT</name>
<feature type="region of interest" description="Disordered" evidence="4">
    <location>
        <begin position="238"/>
        <end position="288"/>
    </location>
</feature>
<dbReference type="Pfam" id="PF13920">
    <property type="entry name" value="zf-C3HC4_3"/>
    <property type="match status" value="1"/>
</dbReference>
<evidence type="ECO:0000256" key="1">
    <source>
        <dbReference type="ARBA" id="ARBA00022723"/>
    </source>
</evidence>
<keyword evidence="3" id="KW-0862">Zinc</keyword>
<dbReference type="SUPFAM" id="SSF57889">
    <property type="entry name" value="Cysteine-rich domain"/>
    <property type="match status" value="2"/>
</dbReference>
<keyword evidence="1" id="KW-0479">Metal-binding</keyword>
<dbReference type="InterPro" id="IPR000315">
    <property type="entry name" value="Znf_B-box"/>
</dbReference>
<keyword evidence="2" id="KW-0863">Zinc-finger</keyword>
<dbReference type="Proteomes" id="UP001152795">
    <property type="component" value="Unassembled WGS sequence"/>
</dbReference>
<reference evidence="5" key="1">
    <citation type="submission" date="2020-04" db="EMBL/GenBank/DDBJ databases">
        <authorList>
            <person name="Alioto T."/>
            <person name="Alioto T."/>
            <person name="Gomez Garrido J."/>
        </authorList>
    </citation>
    <scope>NUCLEOTIDE SEQUENCE</scope>
    <source>
        <strain evidence="5">A484AB</strain>
    </source>
</reference>
<dbReference type="PROSITE" id="PS50119">
    <property type="entry name" value="ZF_BBOX"/>
    <property type="match status" value="1"/>
</dbReference>
<evidence type="ECO:0000256" key="2">
    <source>
        <dbReference type="ARBA" id="ARBA00022771"/>
    </source>
</evidence>
<dbReference type="AlphaFoldDB" id="A0A7D9KYF1"/>
<dbReference type="OrthoDB" id="24526at2759"/>
<evidence type="ECO:0000313" key="6">
    <source>
        <dbReference type="Proteomes" id="UP001152795"/>
    </source>
</evidence>
<dbReference type="EMBL" id="CACRXK020011772">
    <property type="protein sequence ID" value="CAB4022035.1"/>
    <property type="molecule type" value="Genomic_DNA"/>
</dbReference>
<evidence type="ECO:0000313" key="5">
    <source>
        <dbReference type="EMBL" id="CAB4022035.1"/>
    </source>
</evidence>
<dbReference type="InterPro" id="IPR046349">
    <property type="entry name" value="C1-like_sf"/>
</dbReference>
<dbReference type="GO" id="GO:0008270">
    <property type="term" value="F:zinc ion binding"/>
    <property type="evidence" value="ECO:0007669"/>
    <property type="project" value="UniProtKB-KW"/>
</dbReference>
<dbReference type="InterPro" id="IPR051652">
    <property type="entry name" value="MDM2_MDM4_MUL1"/>
</dbReference>
<evidence type="ECO:0000256" key="3">
    <source>
        <dbReference type="ARBA" id="ARBA00022833"/>
    </source>
</evidence>
<dbReference type="PANTHER" id="PTHR12183:SF37">
    <property type="entry name" value="PROTEIN MDM4"/>
    <property type="match status" value="1"/>
</dbReference>
<gene>
    <name evidence="5" type="ORF">PACLA_8A012792</name>
</gene>
<dbReference type="Gene3D" id="3.30.40.10">
    <property type="entry name" value="Zinc/RING finger domain, C3HC4 (zinc finger)"/>
    <property type="match status" value="2"/>
</dbReference>
<feature type="compositionally biased region" description="Polar residues" evidence="4">
    <location>
        <begin position="246"/>
        <end position="255"/>
    </location>
</feature>
<keyword evidence="6" id="KW-1185">Reference proteome</keyword>
<dbReference type="GO" id="GO:0004842">
    <property type="term" value="F:ubiquitin-protein transferase activity"/>
    <property type="evidence" value="ECO:0007669"/>
    <property type="project" value="TreeGrafter"/>
</dbReference>
<dbReference type="Gene3D" id="3.30.60.90">
    <property type="match status" value="2"/>
</dbReference>
<comment type="caution">
    <text evidence="5">The sequence shown here is derived from an EMBL/GenBank/DDBJ whole genome shotgun (WGS) entry which is preliminary data.</text>
</comment>
<dbReference type="InterPro" id="IPR013083">
    <property type="entry name" value="Znf_RING/FYVE/PHD"/>
</dbReference>